<organism evidence="9 10">
    <name type="scientific">Kribbella pratensis</name>
    <dbReference type="NCBI Taxonomy" id="2512112"/>
    <lineage>
        <taxon>Bacteria</taxon>
        <taxon>Bacillati</taxon>
        <taxon>Actinomycetota</taxon>
        <taxon>Actinomycetes</taxon>
        <taxon>Propionibacteriales</taxon>
        <taxon>Kribbellaceae</taxon>
        <taxon>Kribbella</taxon>
    </lineage>
</organism>
<evidence type="ECO:0000256" key="1">
    <source>
        <dbReference type="ARBA" id="ARBA00004651"/>
    </source>
</evidence>
<protein>
    <submittedName>
        <fullName evidence="9">MFS transporter</fullName>
    </submittedName>
</protein>
<evidence type="ECO:0000313" key="10">
    <source>
        <dbReference type="Proteomes" id="UP000295060"/>
    </source>
</evidence>
<evidence type="ECO:0000256" key="2">
    <source>
        <dbReference type="ARBA" id="ARBA00022448"/>
    </source>
</evidence>
<evidence type="ECO:0000256" key="4">
    <source>
        <dbReference type="ARBA" id="ARBA00022692"/>
    </source>
</evidence>
<feature type="transmembrane region" description="Helical" evidence="7">
    <location>
        <begin position="108"/>
        <end position="131"/>
    </location>
</feature>
<feature type="transmembrane region" description="Helical" evidence="7">
    <location>
        <begin position="52"/>
        <end position="72"/>
    </location>
</feature>
<evidence type="ECO:0000256" key="6">
    <source>
        <dbReference type="ARBA" id="ARBA00023136"/>
    </source>
</evidence>
<dbReference type="PROSITE" id="PS00216">
    <property type="entry name" value="SUGAR_TRANSPORT_1"/>
    <property type="match status" value="1"/>
</dbReference>
<dbReference type="SUPFAM" id="SSF103473">
    <property type="entry name" value="MFS general substrate transporter"/>
    <property type="match status" value="1"/>
</dbReference>
<dbReference type="RefSeq" id="WP_238175416.1">
    <property type="nucleotide sequence ID" value="NZ_SODU01000002.1"/>
</dbReference>
<dbReference type="EMBL" id="SODU01000002">
    <property type="protein sequence ID" value="TDW90073.1"/>
    <property type="molecule type" value="Genomic_DNA"/>
</dbReference>
<keyword evidence="2" id="KW-0813">Transport</keyword>
<gene>
    <name evidence="9" type="ORF">EV137_3879</name>
</gene>
<evidence type="ECO:0000256" key="7">
    <source>
        <dbReference type="SAM" id="Phobius"/>
    </source>
</evidence>
<feature type="transmembrane region" description="Helical" evidence="7">
    <location>
        <begin position="84"/>
        <end position="102"/>
    </location>
</feature>
<feature type="transmembrane region" description="Helical" evidence="7">
    <location>
        <begin position="271"/>
        <end position="295"/>
    </location>
</feature>
<keyword evidence="6 7" id="KW-0472">Membrane</keyword>
<proteinExistence type="predicted"/>
<keyword evidence="5 7" id="KW-1133">Transmembrane helix</keyword>
<comment type="subcellular location">
    <subcellularLocation>
        <location evidence="1">Cell membrane</location>
        <topology evidence="1">Multi-pass membrane protein</topology>
    </subcellularLocation>
</comment>
<dbReference type="PROSITE" id="PS50850">
    <property type="entry name" value="MFS"/>
    <property type="match status" value="1"/>
</dbReference>
<dbReference type="Gene3D" id="1.20.1250.20">
    <property type="entry name" value="MFS general substrate transporter like domains"/>
    <property type="match status" value="1"/>
</dbReference>
<reference evidence="9 10" key="1">
    <citation type="submission" date="2019-03" db="EMBL/GenBank/DDBJ databases">
        <title>Genomic Encyclopedia of Type Strains, Phase III (KMG-III): the genomes of soil and plant-associated and newly described type strains.</title>
        <authorList>
            <person name="Whitman W."/>
        </authorList>
    </citation>
    <scope>NUCLEOTIDE SEQUENCE [LARGE SCALE GENOMIC DNA]</scope>
    <source>
        <strain evidence="9 10">VKMAc-2574</strain>
    </source>
</reference>
<accession>A0ABY2FFQ4</accession>
<feature type="domain" description="Major facilitator superfamily (MFS) profile" evidence="8">
    <location>
        <begin position="17"/>
        <end position="327"/>
    </location>
</feature>
<feature type="transmembrane region" description="Helical" evidence="7">
    <location>
        <begin position="203"/>
        <end position="224"/>
    </location>
</feature>
<comment type="caution">
    <text evidence="9">The sequence shown here is derived from an EMBL/GenBank/DDBJ whole genome shotgun (WGS) entry which is preliminary data.</text>
</comment>
<keyword evidence="4 7" id="KW-0812">Transmembrane</keyword>
<dbReference type="PANTHER" id="PTHR42718:SF46">
    <property type="entry name" value="BLR6921 PROTEIN"/>
    <property type="match status" value="1"/>
</dbReference>
<dbReference type="Pfam" id="PF07690">
    <property type="entry name" value="MFS_1"/>
    <property type="match status" value="1"/>
</dbReference>
<name>A0ABY2FFQ4_9ACTN</name>
<feature type="transmembrane region" description="Helical" evidence="7">
    <location>
        <begin position="143"/>
        <end position="165"/>
    </location>
</feature>
<dbReference type="Proteomes" id="UP000295060">
    <property type="component" value="Unassembled WGS sequence"/>
</dbReference>
<dbReference type="PANTHER" id="PTHR42718">
    <property type="entry name" value="MAJOR FACILITATOR SUPERFAMILY MULTIDRUG TRANSPORTER MFSC"/>
    <property type="match status" value="1"/>
</dbReference>
<dbReference type="InterPro" id="IPR020846">
    <property type="entry name" value="MFS_dom"/>
</dbReference>
<keyword evidence="3" id="KW-1003">Cell membrane</keyword>
<dbReference type="InterPro" id="IPR005829">
    <property type="entry name" value="Sugar_transporter_CS"/>
</dbReference>
<keyword evidence="10" id="KW-1185">Reference proteome</keyword>
<evidence type="ECO:0000313" key="9">
    <source>
        <dbReference type="EMBL" id="TDW90073.1"/>
    </source>
</evidence>
<evidence type="ECO:0000259" key="8">
    <source>
        <dbReference type="PROSITE" id="PS50850"/>
    </source>
</evidence>
<feature type="transmembrane region" description="Helical" evidence="7">
    <location>
        <begin position="171"/>
        <end position="191"/>
    </location>
</feature>
<feature type="transmembrane region" description="Helical" evidence="7">
    <location>
        <begin position="230"/>
        <end position="251"/>
    </location>
</feature>
<sequence>MSSTVTPERLTGRAWAVLFVLCGAIFLEGIDVSMMGVALPSIRAELGLTTGALQWIVSAYALSYGGFVLPSGRAADLLGRRRMFVGWLVVFLLFSGLGGFATEGWVLILARFVTGIAAAFMTPAGLSIITTTYPDGPQRNQALLVYAGTAAGGFSLGMVTGGLLTAIDWRWVFFAPVIVSAVILAGAVALIPRDTARTVHRGGFDLAGALTLTGSMLLLVATVVRAPDVPAAQTVATTAAGLVLLGAFVTIERRVDAPLIRLGLLRNAALIRANLGAILLVGSFVGFQFIAVLYLQELRGWSELETGLALMVTASTPFSHRPSRRGW</sequence>
<dbReference type="InterPro" id="IPR036259">
    <property type="entry name" value="MFS_trans_sf"/>
</dbReference>
<dbReference type="InterPro" id="IPR011701">
    <property type="entry name" value="MFS"/>
</dbReference>
<evidence type="ECO:0000256" key="5">
    <source>
        <dbReference type="ARBA" id="ARBA00022989"/>
    </source>
</evidence>
<evidence type="ECO:0000256" key="3">
    <source>
        <dbReference type="ARBA" id="ARBA00022475"/>
    </source>
</evidence>
<dbReference type="CDD" id="cd17321">
    <property type="entry name" value="MFS_MMR_MDR_like"/>
    <property type="match status" value="1"/>
</dbReference>
<feature type="transmembrane region" description="Helical" evidence="7">
    <location>
        <begin position="12"/>
        <end position="32"/>
    </location>
</feature>